<gene>
    <name evidence="1" type="ORF">LY89DRAFT_722632</name>
</gene>
<dbReference type="OrthoDB" id="4252443at2759"/>
<accession>A0A194WU48</accession>
<dbReference type="EMBL" id="KQ947426">
    <property type="protein sequence ID" value="KUJ11485.1"/>
    <property type="molecule type" value="Genomic_DNA"/>
</dbReference>
<dbReference type="InParanoid" id="A0A194WU48"/>
<dbReference type="AlphaFoldDB" id="A0A194WU48"/>
<evidence type="ECO:0000313" key="2">
    <source>
        <dbReference type="Proteomes" id="UP000070700"/>
    </source>
</evidence>
<dbReference type="GeneID" id="28828471"/>
<dbReference type="KEGG" id="psco:LY89DRAFT_722632"/>
<reference evidence="1 2" key="1">
    <citation type="submission" date="2015-10" db="EMBL/GenBank/DDBJ databases">
        <title>Full genome of DAOMC 229536 Phialocephala scopiformis, a fungal endophyte of spruce producing the potent anti-insectan compound rugulosin.</title>
        <authorList>
            <consortium name="DOE Joint Genome Institute"/>
            <person name="Walker A.K."/>
            <person name="Frasz S.L."/>
            <person name="Seifert K.A."/>
            <person name="Miller J.D."/>
            <person name="Mondo S.J."/>
            <person name="Labutti K."/>
            <person name="Lipzen A."/>
            <person name="Dockter R."/>
            <person name="Kennedy M."/>
            <person name="Grigoriev I.V."/>
            <person name="Spatafora J.W."/>
        </authorList>
    </citation>
    <scope>NUCLEOTIDE SEQUENCE [LARGE SCALE GENOMIC DNA]</scope>
    <source>
        <strain evidence="1 2">CBS 120377</strain>
    </source>
</reference>
<protein>
    <recommendedName>
        <fullName evidence="3">F-box domain-containing protein</fullName>
    </recommendedName>
</protein>
<proteinExistence type="predicted"/>
<organism evidence="1 2">
    <name type="scientific">Mollisia scopiformis</name>
    <name type="common">Conifer needle endophyte fungus</name>
    <name type="synonym">Phialocephala scopiformis</name>
    <dbReference type="NCBI Taxonomy" id="149040"/>
    <lineage>
        <taxon>Eukaryota</taxon>
        <taxon>Fungi</taxon>
        <taxon>Dikarya</taxon>
        <taxon>Ascomycota</taxon>
        <taxon>Pezizomycotina</taxon>
        <taxon>Leotiomycetes</taxon>
        <taxon>Helotiales</taxon>
        <taxon>Mollisiaceae</taxon>
        <taxon>Mollisia</taxon>
    </lineage>
</organism>
<evidence type="ECO:0000313" key="1">
    <source>
        <dbReference type="EMBL" id="KUJ11485.1"/>
    </source>
</evidence>
<name>A0A194WU48_MOLSC</name>
<dbReference type="RefSeq" id="XP_018065840.1">
    <property type="nucleotide sequence ID" value="XM_018218745.1"/>
</dbReference>
<keyword evidence="2" id="KW-1185">Reference proteome</keyword>
<dbReference type="Proteomes" id="UP000070700">
    <property type="component" value="Unassembled WGS sequence"/>
</dbReference>
<sequence>MPFPLFAALAVELQQNVMQQCERPELLKIALCSRDMNRLAISIIYRHVDLSYHNDEGLFSAIPYEKMVRGDNPDRRVGVLKETMFHAQELFIDTIIQHPSFGAYVSSLVWTYLWVIDELDINPQRLWKAFQSLTNVKTIDICSMDLEEQYVVPPPLFPSATKIRVGDRIPYALFRAILAFPAQLTSLEIDNVHGLGQVSDGMKLYYSDTLYEAQETEDDDLVPVTRHDGPMKGHLNLLVGKCTKLRYLCIKTVGQDNYPDTRWCEKREQERYEEVARFIDSVKLTLESLNLEYGTEPDQPFRMPCRGLLHAVPHVGRPMDRRFFQYILPALCRGKWPALKVIAILGIGGTPTKYALRNRYTPEDRSVFDNAEEKLRVAFGNNITLIWQRENASSFYLLEHRGLAYITTTSL</sequence>
<evidence type="ECO:0008006" key="3">
    <source>
        <dbReference type="Google" id="ProtNLM"/>
    </source>
</evidence>